<evidence type="ECO:0000259" key="6">
    <source>
        <dbReference type="Pfam" id="PF04945"/>
    </source>
</evidence>
<comment type="catalytic activity">
    <reaction evidence="4">
        <text>propane + NADH + O2 + H(+) = propan-2-ol + NAD(+) + H2O</text>
        <dbReference type="Rhea" id="RHEA:49992"/>
        <dbReference type="ChEBI" id="CHEBI:15377"/>
        <dbReference type="ChEBI" id="CHEBI:15378"/>
        <dbReference type="ChEBI" id="CHEBI:15379"/>
        <dbReference type="ChEBI" id="CHEBI:17824"/>
        <dbReference type="ChEBI" id="CHEBI:32879"/>
        <dbReference type="ChEBI" id="CHEBI:57540"/>
        <dbReference type="ChEBI" id="CHEBI:57945"/>
        <dbReference type="EC" id="1.14.13.227"/>
    </reaction>
</comment>
<dbReference type="OrthoDB" id="7591937at2"/>
<reference evidence="7 8" key="1">
    <citation type="submission" date="2016-06" db="EMBL/GenBank/DDBJ databases">
        <authorList>
            <person name="Olsen C.W."/>
            <person name="Carey S."/>
            <person name="Hinshaw L."/>
            <person name="Karasin A.I."/>
        </authorList>
    </citation>
    <scope>NUCLEOTIDE SEQUENCE [LARGE SCALE GENOMIC DNA]</scope>
    <source>
        <strain evidence="7 8">LZ-22</strain>
    </source>
</reference>
<evidence type="ECO:0000313" key="7">
    <source>
        <dbReference type="EMBL" id="SDB80488.1"/>
    </source>
</evidence>
<evidence type="ECO:0000256" key="2">
    <source>
        <dbReference type="ARBA" id="ARBA00023002"/>
    </source>
</evidence>
<evidence type="ECO:0000256" key="4">
    <source>
        <dbReference type="ARBA" id="ARBA00048941"/>
    </source>
</evidence>
<keyword evidence="3" id="KW-0503">Monooxygenase</keyword>
<dbReference type="EC" id="1.14.13.227" evidence="1"/>
<dbReference type="Proteomes" id="UP000199086">
    <property type="component" value="Unassembled WGS sequence"/>
</dbReference>
<organism evidence="7 8">
    <name type="scientific">Raineyella antarctica</name>
    <dbReference type="NCBI Taxonomy" id="1577474"/>
    <lineage>
        <taxon>Bacteria</taxon>
        <taxon>Bacillati</taxon>
        <taxon>Actinomycetota</taxon>
        <taxon>Actinomycetes</taxon>
        <taxon>Propionibacteriales</taxon>
        <taxon>Propionibacteriaceae</taxon>
        <taxon>Raineyella</taxon>
    </lineage>
</organism>
<sequence>MTTTAPNQAGKKSAGKPKKLSMKARYSALTRDLDWEPSYVSEQEMYPHTQYEGIKIHDWSKWDDPFRLTVDAYYRYQAEKDKRLYSVLDGFAQGQGHLTLSEAKYLNAMKVFLSGVTPLEYAANRHFAYMARQFNGPGPRFAALCQSIDEMRHAQTEIHTLSNYNKYYSGMHNFIQQHDRVWYLSVTKSYFDDALSAGPFEFMIAIGFSFEYLLTNLLFVPFMSAASFNGDLPTMTFGFSAQSDESRHMTLGLEVIKFILEQDEANVPIVQEWVDKWFWRGYRVTGIVAQMLDYQLPRPVMSWKEAFELYFEQQMMGGLFPDLALYGIRPPKHVEQAIWEKDHLSHWLHDTFYQFSHAANFTTTVPDEEHMEWLSQAYPDTFDELYRDKWEEMRKLDEEGKRFTYPGLPQLCQVCQIPMTFPQHGNPHLKAQFTSEYEGEHFNLCSDGCKWIFEREPEKYRQAWLPVHQIYQGNCGGPTIPDVLKWYGVQEGDNGEYVGSVDQKNWVRWHHQIEDKLGTSSEIEETLEAEGVHAAVKKIEEA</sequence>
<dbReference type="InterPro" id="IPR012348">
    <property type="entry name" value="RNR-like"/>
</dbReference>
<evidence type="ECO:0000256" key="5">
    <source>
        <dbReference type="SAM" id="MobiDB-lite"/>
    </source>
</evidence>
<dbReference type="InterPro" id="IPR007029">
    <property type="entry name" value="YHS_dom"/>
</dbReference>
<name>A0A1G6GEQ8_9ACTN</name>
<dbReference type="SUPFAM" id="SSF47240">
    <property type="entry name" value="Ferritin-like"/>
    <property type="match status" value="1"/>
</dbReference>
<evidence type="ECO:0000256" key="1">
    <source>
        <dbReference type="ARBA" id="ARBA00012710"/>
    </source>
</evidence>
<keyword evidence="8" id="KW-1185">Reference proteome</keyword>
<feature type="region of interest" description="Disordered" evidence="5">
    <location>
        <begin position="1"/>
        <end position="21"/>
    </location>
</feature>
<dbReference type="InterPro" id="IPR003430">
    <property type="entry name" value="Phenol_Hydrox"/>
</dbReference>
<gene>
    <name evidence="7" type="ORF">GA0111570_102278</name>
</gene>
<dbReference type="Pfam" id="PF04945">
    <property type="entry name" value="YHS"/>
    <property type="match status" value="1"/>
</dbReference>
<keyword evidence="2" id="KW-0560">Oxidoreductase</keyword>
<evidence type="ECO:0000313" key="8">
    <source>
        <dbReference type="Proteomes" id="UP000199086"/>
    </source>
</evidence>
<dbReference type="AlphaFoldDB" id="A0A1G6GEQ8"/>
<dbReference type="STRING" id="1577474.GA0111570_102278"/>
<protein>
    <recommendedName>
        <fullName evidence="1">propane 2-monooxygenase</fullName>
        <ecNumber evidence="1">1.14.13.227</ecNumber>
    </recommendedName>
</protein>
<dbReference type="InterPro" id="IPR009078">
    <property type="entry name" value="Ferritin-like_SF"/>
</dbReference>
<dbReference type="Pfam" id="PF02332">
    <property type="entry name" value="Phenol_Hydrox"/>
    <property type="match status" value="1"/>
</dbReference>
<proteinExistence type="predicted"/>
<accession>A0A1G6GEQ8</accession>
<dbReference type="GO" id="GO:0004497">
    <property type="term" value="F:monooxygenase activity"/>
    <property type="evidence" value="ECO:0007669"/>
    <property type="project" value="UniProtKB-KW"/>
</dbReference>
<feature type="domain" description="YHS" evidence="6">
    <location>
        <begin position="429"/>
        <end position="464"/>
    </location>
</feature>
<dbReference type="RefSeq" id="WP_092606539.1">
    <property type="nucleotide sequence ID" value="NZ_FMYF01000002.1"/>
</dbReference>
<dbReference type="Gene3D" id="1.10.620.20">
    <property type="entry name" value="Ribonucleotide Reductase, subunit A"/>
    <property type="match status" value="1"/>
</dbReference>
<dbReference type="EMBL" id="FMYF01000002">
    <property type="protein sequence ID" value="SDB80488.1"/>
    <property type="molecule type" value="Genomic_DNA"/>
</dbReference>
<evidence type="ECO:0000256" key="3">
    <source>
        <dbReference type="ARBA" id="ARBA00023033"/>
    </source>
</evidence>